<comment type="caution">
    <text evidence="1">The sequence shown here is derived from an EMBL/GenBank/DDBJ whole genome shotgun (WGS) entry which is preliminary data.</text>
</comment>
<dbReference type="EMBL" id="JAEAOA010002345">
    <property type="protein sequence ID" value="KAK3590105.1"/>
    <property type="molecule type" value="Genomic_DNA"/>
</dbReference>
<keyword evidence="2" id="KW-1185">Reference proteome</keyword>
<organism evidence="1 2">
    <name type="scientific">Potamilus streckersoni</name>
    <dbReference type="NCBI Taxonomy" id="2493646"/>
    <lineage>
        <taxon>Eukaryota</taxon>
        <taxon>Metazoa</taxon>
        <taxon>Spiralia</taxon>
        <taxon>Lophotrochozoa</taxon>
        <taxon>Mollusca</taxon>
        <taxon>Bivalvia</taxon>
        <taxon>Autobranchia</taxon>
        <taxon>Heteroconchia</taxon>
        <taxon>Palaeoheterodonta</taxon>
        <taxon>Unionida</taxon>
        <taxon>Unionoidea</taxon>
        <taxon>Unionidae</taxon>
        <taxon>Ambleminae</taxon>
        <taxon>Lampsilini</taxon>
        <taxon>Potamilus</taxon>
    </lineage>
</organism>
<reference evidence="1" key="2">
    <citation type="journal article" date="2021" name="Genome Biol. Evol.">
        <title>Developing a high-quality reference genome for a parasitic bivalve with doubly uniparental inheritance (Bivalvia: Unionida).</title>
        <authorList>
            <person name="Smith C.H."/>
        </authorList>
    </citation>
    <scope>NUCLEOTIDE SEQUENCE</scope>
    <source>
        <strain evidence="1">CHS0354</strain>
        <tissue evidence="1">Mantle</tissue>
    </source>
</reference>
<reference evidence="1" key="3">
    <citation type="submission" date="2023-05" db="EMBL/GenBank/DDBJ databases">
        <authorList>
            <person name="Smith C.H."/>
        </authorList>
    </citation>
    <scope>NUCLEOTIDE SEQUENCE</scope>
    <source>
        <strain evidence="1">CHS0354</strain>
        <tissue evidence="1">Mantle</tissue>
    </source>
</reference>
<protein>
    <submittedName>
        <fullName evidence="1">Uncharacterized protein</fullName>
    </submittedName>
</protein>
<evidence type="ECO:0000313" key="1">
    <source>
        <dbReference type="EMBL" id="KAK3590105.1"/>
    </source>
</evidence>
<evidence type="ECO:0000313" key="2">
    <source>
        <dbReference type="Proteomes" id="UP001195483"/>
    </source>
</evidence>
<dbReference type="Proteomes" id="UP001195483">
    <property type="component" value="Unassembled WGS sequence"/>
</dbReference>
<accession>A0AAE0SDQ0</accession>
<name>A0AAE0SDQ0_9BIVA</name>
<sequence length="108" mass="12309">MGIQLDHLYGSSKSDFYLLHNCIENVSSLFKNTSGCVTLHSETFLLIKLEKWSFRVYSAGCIFVCLFQGKCKYNAKRNILTKEVPHHTPAVTFLQEHSMSTIVHGQIK</sequence>
<gene>
    <name evidence="1" type="ORF">CHS0354_041151</name>
</gene>
<reference evidence="1" key="1">
    <citation type="journal article" date="2021" name="Genome Biol. Evol.">
        <title>A High-Quality Reference Genome for a Parasitic Bivalve with Doubly Uniparental Inheritance (Bivalvia: Unionida).</title>
        <authorList>
            <person name="Smith C.H."/>
        </authorList>
    </citation>
    <scope>NUCLEOTIDE SEQUENCE</scope>
    <source>
        <strain evidence="1">CHS0354</strain>
    </source>
</reference>
<proteinExistence type="predicted"/>
<dbReference type="AlphaFoldDB" id="A0AAE0SDQ0"/>